<sequence>MLQPILSGDPALPRVLAENLANQPSARFIWLVDADDPEGLRITTELADGNPRVEVLHCPPCPPLTNPKVFKLALGEPHCTDLVAVLDDDTVLPPGALDRARAALSEADLATGLPWYDSGVGPWNALVAGFVNGNALVTYFPLLGNHGPAVRVRTLREAAIALPRALRLPRAPLQRFAAMVAASDPLAAAERTLAQVTSDRAS</sequence>
<accession>A0A2N9JHQ2</accession>
<evidence type="ECO:0000256" key="4">
    <source>
        <dbReference type="ARBA" id="ARBA00022676"/>
    </source>
</evidence>
<evidence type="ECO:0000256" key="2">
    <source>
        <dbReference type="ARBA" id="ARBA00004760"/>
    </source>
</evidence>
<comment type="pathway">
    <text evidence="3">Sphingolipid metabolism.</text>
</comment>
<comment type="subcellular location">
    <subcellularLocation>
        <location evidence="1">Membrane</location>
        <topology evidence="1">Multi-pass membrane protein</topology>
    </subcellularLocation>
</comment>
<comment type="pathway">
    <text evidence="2">Lipid metabolism; sphingolipid metabolism.</text>
</comment>
<evidence type="ECO:0000256" key="1">
    <source>
        <dbReference type="ARBA" id="ARBA00004141"/>
    </source>
</evidence>
<keyword evidence="10" id="KW-1185">Reference proteome</keyword>
<evidence type="ECO:0000313" key="9">
    <source>
        <dbReference type="EMBL" id="SPD87595.1"/>
    </source>
</evidence>
<dbReference type="RefSeq" id="WP_158681110.1">
    <property type="nucleotide sequence ID" value="NZ_BAAAGO010000031.1"/>
</dbReference>
<keyword evidence="4" id="KW-0328">Glycosyltransferase</keyword>
<dbReference type="EMBL" id="LT985188">
    <property type="protein sequence ID" value="SPD87595.1"/>
    <property type="molecule type" value="Genomic_DNA"/>
</dbReference>
<dbReference type="CDD" id="cd00761">
    <property type="entry name" value="Glyco_tranf_GTA_type"/>
    <property type="match status" value="1"/>
</dbReference>
<dbReference type="GO" id="GO:0016020">
    <property type="term" value="C:membrane"/>
    <property type="evidence" value="ECO:0007669"/>
    <property type="project" value="UniProtKB-SubCell"/>
</dbReference>
<dbReference type="InterPro" id="IPR029044">
    <property type="entry name" value="Nucleotide-diphossugar_trans"/>
</dbReference>
<dbReference type="Proteomes" id="UP000238164">
    <property type="component" value="Chromosome 1"/>
</dbReference>
<keyword evidence="8" id="KW-0472">Membrane</keyword>
<evidence type="ECO:0000313" key="10">
    <source>
        <dbReference type="Proteomes" id="UP000238164"/>
    </source>
</evidence>
<keyword evidence="6" id="KW-0812">Transmembrane</keyword>
<evidence type="ECO:0000256" key="8">
    <source>
        <dbReference type="ARBA" id="ARBA00023136"/>
    </source>
</evidence>
<evidence type="ECO:0008006" key="11">
    <source>
        <dbReference type="Google" id="ProtNLM"/>
    </source>
</evidence>
<gene>
    <name evidence="9" type="ORF">MPLG2_2565</name>
</gene>
<dbReference type="AlphaFoldDB" id="A0A2N9JHQ2"/>
<dbReference type="KEGG" id="mgg:MPLG2_2565"/>
<evidence type="ECO:0000256" key="7">
    <source>
        <dbReference type="ARBA" id="ARBA00022989"/>
    </source>
</evidence>
<keyword evidence="5" id="KW-0808">Transferase</keyword>
<dbReference type="OrthoDB" id="3766716at2"/>
<keyword evidence="7" id="KW-1133">Transmembrane helix</keyword>
<evidence type="ECO:0000256" key="6">
    <source>
        <dbReference type="ARBA" id="ARBA00022692"/>
    </source>
</evidence>
<name>A0A2N9JHQ2_9ACTN</name>
<proteinExistence type="predicted"/>
<dbReference type="InterPro" id="IPR025993">
    <property type="entry name" value="Ceramide_glucosylTrfase"/>
</dbReference>
<dbReference type="SUPFAM" id="SSF53448">
    <property type="entry name" value="Nucleotide-diphospho-sugar transferases"/>
    <property type="match status" value="1"/>
</dbReference>
<reference evidence="9 10" key="1">
    <citation type="submission" date="2018-02" db="EMBL/GenBank/DDBJ databases">
        <authorList>
            <person name="Cohen D.B."/>
            <person name="Kent A.D."/>
        </authorList>
    </citation>
    <scope>NUCLEOTIDE SEQUENCE [LARGE SCALE GENOMIC DNA]</scope>
    <source>
        <strain evidence="9">1</strain>
    </source>
</reference>
<dbReference type="Pfam" id="PF13506">
    <property type="entry name" value="Glyco_transf_21"/>
    <property type="match status" value="1"/>
</dbReference>
<protein>
    <recommendedName>
        <fullName evidence="11">Glycosyltransferase</fullName>
    </recommendedName>
</protein>
<dbReference type="GO" id="GO:0016757">
    <property type="term" value="F:glycosyltransferase activity"/>
    <property type="evidence" value="ECO:0007669"/>
    <property type="project" value="UniProtKB-KW"/>
</dbReference>
<organism evidence="9 10">
    <name type="scientific">Micropruina glycogenica</name>
    <dbReference type="NCBI Taxonomy" id="75385"/>
    <lineage>
        <taxon>Bacteria</taxon>
        <taxon>Bacillati</taxon>
        <taxon>Actinomycetota</taxon>
        <taxon>Actinomycetes</taxon>
        <taxon>Propionibacteriales</taxon>
        <taxon>Nocardioidaceae</taxon>
        <taxon>Micropruina</taxon>
    </lineage>
</organism>
<evidence type="ECO:0000256" key="3">
    <source>
        <dbReference type="ARBA" id="ARBA00004991"/>
    </source>
</evidence>
<evidence type="ECO:0000256" key="5">
    <source>
        <dbReference type="ARBA" id="ARBA00022679"/>
    </source>
</evidence>